<dbReference type="EMBL" id="JBANQN010000006">
    <property type="protein sequence ID" value="KAK6787341.1"/>
    <property type="molecule type" value="Genomic_DNA"/>
</dbReference>
<evidence type="ECO:0000313" key="1">
    <source>
        <dbReference type="EMBL" id="KAK6787341.1"/>
    </source>
</evidence>
<keyword evidence="2" id="KW-1185">Reference proteome</keyword>
<sequence length="109" mass="12290">MDNQDSIVVVDRRHFDVNRPLTNFDLYSNNSIRLVGMNLGGLVDENTDEGNGIISDLSNLVIAENQIYKDKGTLMKVMQHYGVVKKFRFLVSCSSSSCYYLKCPSENCS</sequence>
<evidence type="ECO:0000313" key="2">
    <source>
        <dbReference type="Proteomes" id="UP001371456"/>
    </source>
</evidence>
<protein>
    <submittedName>
        <fullName evidence="1">Uncharacterized protein</fullName>
    </submittedName>
</protein>
<organism evidence="1 2">
    <name type="scientific">Solanum bulbocastanum</name>
    <name type="common">Wild potato</name>
    <dbReference type="NCBI Taxonomy" id="147425"/>
    <lineage>
        <taxon>Eukaryota</taxon>
        <taxon>Viridiplantae</taxon>
        <taxon>Streptophyta</taxon>
        <taxon>Embryophyta</taxon>
        <taxon>Tracheophyta</taxon>
        <taxon>Spermatophyta</taxon>
        <taxon>Magnoliopsida</taxon>
        <taxon>eudicotyledons</taxon>
        <taxon>Gunneridae</taxon>
        <taxon>Pentapetalae</taxon>
        <taxon>asterids</taxon>
        <taxon>lamiids</taxon>
        <taxon>Solanales</taxon>
        <taxon>Solanaceae</taxon>
        <taxon>Solanoideae</taxon>
        <taxon>Solaneae</taxon>
        <taxon>Solanum</taxon>
    </lineage>
</organism>
<dbReference type="Proteomes" id="UP001371456">
    <property type="component" value="Unassembled WGS sequence"/>
</dbReference>
<comment type="caution">
    <text evidence="1">The sequence shown here is derived from an EMBL/GenBank/DDBJ whole genome shotgun (WGS) entry which is preliminary data.</text>
</comment>
<dbReference type="AlphaFoldDB" id="A0AAN8TP49"/>
<name>A0AAN8TP49_SOLBU</name>
<gene>
    <name evidence="1" type="ORF">RDI58_015866</name>
</gene>
<proteinExistence type="predicted"/>
<reference evidence="1 2" key="1">
    <citation type="submission" date="2024-02" db="EMBL/GenBank/DDBJ databases">
        <title>de novo genome assembly of Solanum bulbocastanum strain 11H21.</title>
        <authorList>
            <person name="Hosaka A.J."/>
        </authorList>
    </citation>
    <scope>NUCLEOTIDE SEQUENCE [LARGE SCALE GENOMIC DNA]</scope>
    <source>
        <tissue evidence="1">Young leaves</tissue>
    </source>
</reference>
<accession>A0AAN8TP49</accession>